<dbReference type="InterPro" id="IPR003395">
    <property type="entry name" value="RecF/RecN/SMC_N"/>
</dbReference>
<keyword evidence="6" id="KW-0227">DNA damage</keyword>
<feature type="compositionally biased region" description="Acidic residues" evidence="13">
    <location>
        <begin position="65"/>
        <end position="77"/>
    </location>
</feature>
<evidence type="ECO:0000256" key="1">
    <source>
        <dbReference type="ARBA" id="ARBA00004123"/>
    </source>
</evidence>
<evidence type="ECO:0000259" key="14">
    <source>
        <dbReference type="Pfam" id="PF02463"/>
    </source>
</evidence>
<keyword evidence="15" id="KW-0378">Hydrolase</keyword>
<dbReference type="SUPFAM" id="SSF52540">
    <property type="entry name" value="P-loop containing nucleoside triphosphate hydrolases"/>
    <property type="match status" value="1"/>
</dbReference>
<evidence type="ECO:0000313" key="15">
    <source>
        <dbReference type="EMBL" id="KAK5093270.1"/>
    </source>
</evidence>
<feature type="region of interest" description="Disordered" evidence="13">
    <location>
        <begin position="482"/>
        <end position="520"/>
    </location>
</feature>
<evidence type="ECO:0000256" key="3">
    <source>
        <dbReference type="ARBA" id="ARBA00006793"/>
    </source>
</evidence>
<evidence type="ECO:0000256" key="8">
    <source>
        <dbReference type="ARBA" id="ARBA00023054"/>
    </source>
</evidence>
<evidence type="ECO:0000256" key="4">
    <source>
        <dbReference type="ARBA" id="ARBA00022454"/>
    </source>
</evidence>
<feature type="coiled-coil region" evidence="12">
    <location>
        <begin position="697"/>
        <end position="917"/>
    </location>
</feature>
<evidence type="ECO:0000256" key="11">
    <source>
        <dbReference type="ARBA" id="ARBA00023242"/>
    </source>
</evidence>
<gene>
    <name evidence="15" type="primary">smc6</name>
    <name evidence="15" type="ORF">LTR24_004389</name>
</gene>
<feature type="domain" description="RecF/RecN/SMC N-terminal" evidence="14">
    <location>
        <begin position="108"/>
        <end position="1084"/>
    </location>
</feature>
<evidence type="ECO:0000256" key="2">
    <source>
        <dbReference type="ARBA" id="ARBA00004286"/>
    </source>
</evidence>
<evidence type="ECO:0000256" key="12">
    <source>
        <dbReference type="SAM" id="Coils"/>
    </source>
</evidence>
<dbReference type="Proteomes" id="UP001345013">
    <property type="component" value="Unassembled WGS sequence"/>
</dbReference>
<dbReference type="Gene3D" id="3.40.50.300">
    <property type="entry name" value="P-loop containing nucleotide triphosphate hydrolases"/>
    <property type="match status" value="2"/>
</dbReference>
<feature type="compositionally biased region" description="Basic and acidic residues" evidence="13">
    <location>
        <begin position="1104"/>
        <end position="1117"/>
    </location>
</feature>
<evidence type="ECO:0000256" key="7">
    <source>
        <dbReference type="ARBA" id="ARBA00022840"/>
    </source>
</evidence>
<dbReference type="Pfam" id="PF02463">
    <property type="entry name" value="SMC_N"/>
    <property type="match status" value="1"/>
</dbReference>
<organism evidence="15 16">
    <name type="scientific">Lithohypha guttulata</name>
    <dbReference type="NCBI Taxonomy" id="1690604"/>
    <lineage>
        <taxon>Eukaryota</taxon>
        <taxon>Fungi</taxon>
        <taxon>Dikarya</taxon>
        <taxon>Ascomycota</taxon>
        <taxon>Pezizomycotina</taxon>
        <taxon>Eurotiomycetes</taxon>
        <taxon>Chaetothyriomycetidae</taxon>
        <taxon>Chaetothyriales</taxon>
        <taxon>Trichomeriaceae</taxon>
        <taxon>Lithohypha</taxon>
    </lineage>
</organism>
<keyword evidence="16" id="KW-1185">Reference proteome</keyword>
<keyword evidence="7" id="KW-0067">ATP-binding</keyword>
<evidence type="ECO:0000256" key="5">
    <source>
        <dbReference type="ARBA" id="ARBA00022741"/>
    </source>
</evidence>
<feature type="region of interest" description="Disordered" evidence="13">
    <location>
        <begin position="1"/>
        <end position="77"/>
    </location>
</feature>
<feature type="region of interest" description="Disordered" evidence="13">
    <location>
        <begin position="302"/>
        <end position="322"/>
    </location>
</feature>
<keyword evidence="4" id="KW-0158">Chromosome</keyword>
<dbReference type="GO" id="GO:0003724">
    <property type="term" value="F:RNA helicase activity"/>
    <property type="evidence" value="ECO:0007669"/>
    <property type="project" value="UniProtKB-EC"/>
</dbReference>
<dbReference type="PANTHER" id="PTHR19306:SF6">
    <property type="entry name" value="STRUCTURAL MAINTENANCE OF CHROMOSOMES PROTEIN 6"/>
    <property type="match status" value="1"/>
</dbReference>
<comment type="caution">
    <text evidence="15">The sequence shown here is derived from an EMBL/GenBank/DDBJ whole genome shotgun (WGS) entry which is preliminary data.</text>
</comment>
<accession>A0ABR0KC01</accession>
<dbReference type="GO" id="GO:0016787">
    <property type="term" value="F:hydrolase activity"/>
    <property type="evidence" value="ECO:0007669"/>
    <property type="project" value="UniProtKB-KW"/>
</dbReference>
<keyword evidence="8 12" id="KW-0175">Coiled coil</keyword>
<comment type="similarity">
    <text evidence="3">Belongs to the SMC family. SMC6 subfamily.</text>
</comment>
<keyword evidence="9" id="KW-0233">DNA recombination</keyword>
<dbReference type="PANTHER" id="PTHR19306">
    <property type="entry name" value="STRUCTURAL MAINTENANCE OF CHROMOSOMES 5,6 SMC5, SMC6"/>
    <property type="match status" value="1"/>
</dbReference>
<feature type="coiled-coil region" evidence="12">
    <location>
        <begin position="381"/>
        <end position="479"/>
    </location>
</feature>
<dbReference type="EC" id="3.6.4.13" evidence="15"/>
<dbReference type="EMBL" id="JAVRRG010000045">
    <property type="protein sequence ID" value="KAK5093270.1"/>
    <property type="molecule type" value="Genomic_DNA"/>
</dbReference>
<keyword evidence="5" id="KW-0547">Nucleotide-binding</keyword>
<protein>
    <submittedName>
        <fullName evidence="15">Structural maintenance of chromosomes protein 6</fullName>
        <ecNumber evidence="15">3.6.4.13</ecNumber>
    </submittedName>
</protein>
<evidence type="ECO:0000256" key="10">
    <source>
        <dbReference type="ARBA" id="ARBA00023204"/>
    </source>
</evidence>
<name>A0ABR0KC01_9EURO</name>
<sequence>MSRRKRPAEVDLDDSDVSNVSSSPPDSSSHIGSDGRKRRRISDQSDTTPEQLHDDATQAISQAYSDDEDVANSDDSAEVAATQAMFEKKARQQNQANEAKEAGVLDKVELFDFMCHHYFEYRLGPLINFICGKNGSGKSAILTAIILCLGGKASATNRGASLKRFIREGAERARIVCKIRNKGDMAYLPDEFGDHISVERYFSKTGTSGYKICTASGRQVSTKRSDLEAITDHFNLQIDNPLNVLSQDSARSFIGDSNPTAKYRFFLKGVQLEQLDMDYQVLGERLDSMKVKLERKEGDVKSLESVKDQKRQQKELAERREGMRDRMRDIARQIAWVQIKEQENVVEGYAADIAESDEKIHAAQAVVDQTDARFQDADAAKESSGLELEQATVTLREARNEAKVVQEDLDKAKQDMANAQAEVRDVSAAVKNDAKSIERQEKAIAEEEQRLLEANGGGAARRLRELEAAKTNARQIKEDWDSHRAGRQEIETSTKTARAREAEKAAEKERCQQNVTSQQDKIRELETNRDSQSAGFRRNTDRLEQAIERETRWRRKPIGPVVFSKQDADLLKRLGRQVQCDAEATIINDLPIVPREPEEQFDTILRVLEIQNEHVKKHLIIQHAIEQYTLIPDLTQATSAMYNKDRLRCVKGCFAFLPHDTQRGILLKYTASGHPSQDPVQPWNTMPRMRGDLEATIAARRQALHNAQDELAAAKEAWQQARAEVIRLGQALKRHDARSQELKIATQKAEDGVEELENAIKEDNVESGKLEALRETLGEVRQNKALSEEQFKDAVNAQDACKVELRARQARLAEANAKIDDLQRKFESIQATHKAADRLRSSLLMEKNEQIARVADARSDQERVVERKARAEETLREWTEEARKRSERVNVPDGVTHAQLLERYKRLKEDYDRQQRQQGFTVEEAAAAAVAADKAFKQAKKDYDELIEAESMLTKSLKNRRAMWQLFRQHITARARTNFSRLLAERGFRGQLLVNHSKHLLDLSVEPDITRRSDQGRSAKTLSGGEKSFSQICLLLALWDAMGSPIRCLDEFDVFMDAVNRSLSVKMIVEAARDSHGRQYILISPGSKSDIPKASDVAVSELTPPERGEQRTLEETRGGGGRRG</sequence>
<proteinExistence type="inferred from homology"/>
<comment type="subcellular location">
    <subcellularLocation>
        <location evidence="2">Chromosome</location>
    </subcellularLocation>
    <subcellularLocation>
        <location evidence="1">Nucleus</location>
    </subcellularLocation>
</comment>
<keyword evidence="11" id="KW-0539">Nucleus</keyword>
<feature type="compositionally biased region" description="Low complexity" evidence="13">
    <location>
        <begin position="17"/>
        <end position="29"/>
    </location>
</feature>
<evidence type="ECO:0000256" key="6">
    <source>
        <dbReference type="ARBA" id="ARBA00022763"/>
    </source>
</evidence>
<keyword evidence="10" id="KW-0234">DNA repair</keyword>
<evidence type="ECO:0000256" key="9">
    <source>
        <dbReference type="ARBA" id="ARBA00023172"/>
    </source>
</evidence>
<feature type="region of interest" description="Disordered" evidence="13">
    <location>
        <begin position="1086"/>
        <end position="1124"/>
    </location>
</feature>
<feature type="compositionally biased region" description="Basic and acidic residues" evidence="13">
    <location>
        <begin position="482"/>
        <end position="511"/>
    </location>
</feature>
<dbReference type="InterPro" id="IPR027417">
    <property type="entry name" value="P-loop_NTPase"/>
</dbReference>
<reference evidence="15 16" key="1">
    <citation type="submission" date="2023-08" db="EMBL/GenBank/DDBJ databases">
        <title>Black Yeasts Isolated from many extreme environments.</title>
        <authorList>
            <person name="Coleine C."/>
            <person name="Stajich J.E."/>
            <person name="Selbmann L."/>
        </authorList>
    </citation>
    <scope>NUCLEOTIDE SEQUENCE [LARGE SCALE GENOMIC DNA]</scope>
    <source>
        <strain evidence="15 16">CCFEE 5885</strain>
    </source>
</reference>
<evidence type="ECO:0000256" key="13">
    <source>
        <dbReference type="SAM" id="MobiDB-lite"/>
    </source>
</evidence>
<evidence type="ECO:0000313" key="16">
    <source>
        <dbReference type="Proteomes" id="UP001345013"/>
    </source>
</evidence>